<accession>A0AAN8EEL1</accession>
<feature type="region of interest" description="Disordered" evidence="2">
    <location>
        <begin position="51"/>
        <end position="76"/>
    </location>
</feature>
<feature type="compositionally biased region" description="Polar residues" evidence="2">
    <location>
        <begin position="117"/>
        <end position="130"/>
    </location>
</feature>
<evidence type="ECO:0000256" key="1">
    <source>
        <dbReference type="SAM" id="Coils"/>
    </source>
</evidence>
<feature type="region of interest" description="Disordered" evidence="2">
    <location>
        <begin position="1"/>
        <end position="24"/>
    </location>
</feature>
<evidence type="ECO:0000256" key="2">
    <source>
        <dbReference type="SAM" id="MobiDB-lite"/>
    </source>
</evidence>
<evidence type="ECO:0000313" key="4">
    <source>
        <dbReference type="Proteomes" id="UP001316803"/>
    </source>
</evidence>
<feature type="region of interest" description="Disordered" evidence="2">
    <location>
        <begin position="116"/>
        <end position="137"/>
    </location>
</feature>
<evidence type="ECO:0008006" key="5">
    <source>
        <dbReference type="Google" id="ProtNLM"/>
    </source>
</evidence>
<sequence length="248" mass="27960">MATESSPTPAQPLQYPPTLQDEPLNPTLTALSTLSLLNLRLSRLEYLLTGKSDPHSQAHNETDRTTTADKDTTTPTIPTQLRTLESRLTHLKRLDGLPGSLVRMIDSLRREYPELFPSTSNSAHTSSHDLTPTPKHDLSHHATEVLSHSTLYTSTSSHLQTLQTLRIPPASQSANLLNAAPRLQQLRKRQEEVDSEIAELKGRSANVLEWWVKTGVVGMGELWEDWEGRVRDVEREVRRVERRRGEDT</sequence>
<dbReference type="Proteomes" id="UP001316803">
    <property type="component" value="Unassembled WGS sequence"/>
</dbReference>
<name>A0AAN8EEL1_9EURO</name>
<keyword evidence="1" id="KW-0175">Coiled coil</keyword>
<gene>
    <name evidence="3" type="ORF">OHC33_005099</name>
</gene>
<feature type="coiled-coil region" evidence="1">
    <location>
        <begin position="183"/>
        <end position="243"/>
    </location>
</feature>
<feature type="compositionally biased region" description="Basic and acidic residues" evidence="2">
    <location>
        <begin position="52"/>
        <end position="72"/>
    </location>
</feature>
<dbReference type="EMBL" id="JAKLMC020000010">
    <property type="protein sequence ID" value="KAK5953829.1"/>
    <property type="molecule type" value="Genomic_DNA"/>
</dbReference>
<evidence type="ECO:0000313" key="3">
    <source>
        <dbReference type="EMBL" id="KAK5953829.1"/>
    </source>
</evidence>
<proteinExistence type="predicted"/>
<keyword evidence="4" id="KW-1185">Reference proteome</keyword>
<reference evidence="3 4" key="1">
    <citation type="submission" date="2022-12" db="EMBL/GenBank/DDBJ databases">
        <title>Genomic features and morphological characterization of a novel Knufia sp. strain isolated from spacecraft assembly facility.</title>
        <authorList>
            <person name="Teixeira M."/>
            <person name="Chander A.M."/>
            <person name="Stajich J.E."/>
            <person name="Venkateswaran K."/>
        </authorList>
    </citation>
    <scope>NUCLEOTIDE SEQUENCE [LARGE SCALE GENOMIC DNA]</scope>
    <source>
        <strain evidence="3 4">FJI-L2-BK-P2</strain>
    </source>
</reference>
<dbReference type="AlphaFoldDB" id="A0AAN8EEL1"/>
<organism evidence="3 4">
    <name type="scientific">Knufia fluminis</name>
    <dbReference type="NCBI Taxonomy" id="191047"/>
    <lineage>
        <taxon>Eukaryota</taxon>
        <taxon>Fungi</taxon>
        <taxon>Dikarya</taxon>
        <taxon>Ascomycota</taxon>
        <taxon>Pezizomycotina</taxon>
        <taxon>Eurotiomycetes</taxon>
        <taxon>Chaetothyriomycetidae</taxon>
        <taxon>Chaetothyriales</taxon>
        <taxon>Trichomeriaceae</taxon>
        <taxon>Knufia</taxon>
    </lineage>
</organism>
<protein>
    <recommendedName>
        <fullName evidence="5">Nuclear distribution protein RO10</fullName>
    </recommendedName>
</protein>
<comment type="caution">
    <text evidence="3">The sequence shown here is derived from an EMBL/GenBank/DDBJ whole genome shotgun (WGS) entry which is preliminary data.</text>
</comment>